<evidence type="ECO:0000313" key="2">
    <source>
        <dbReference type="Proteomes" id="UP001168877"/>
    </source>
</evidence>
<keyword evidence="2" id="KW-1185">Reference proteome</keyword>
<dbReference type="Proteomes" id="UP001168877">
    <property type="component" value="Unassembled WGS sequence"/>
</dbReference>
<protein>
    <recommendedName>
        <fullName evidence="3">Reverse transcriptase domain-containing protein</fullName>
    </recommendedName>
</protein>
<name>A0AA39VCD5_ACESA</name>
<dbReference type="EMBL" id="JAUESC010000387">
    <property type="protein sequence ID" value="KAK0574377.1"/>
    <property type="molecule type" value="Genomic_DNA"/>
</dbReference>
<reference evidence="1" key="1">
    <citation type="journal article" date="2022" name="Plant J.">
        <title>Strategies of tolerance reflected in two North American maple genomes.</title>
        <authorList>
            <person name="McEvoy S.L."/>
            <person name="Sezen U.U."/>
            <person name="Trouern-Trend A."/>
            <person name="McMahon S.M."/>
            <person name="Schaberg P.G."/>
            <person name="Yang J."/>
            <person name="Wegrzyn J.L."/>
            <person name="Swenson N.G."/>
        </authorList>
    </citation>
    <scope>NUCLEOTIDE SEQUENCE</scope>
    <source>
        <strain evidence="1">NS2018</strain>
    </source>
</reference>
<accession>A0AA39VCD5</accession>
<proteinExistence type="predicted"/>
<gene>
    <name evidence="1" type="ORF">LWI29_022739</name>
</gene>
<dbReference type="AlphaFoldDB" id="A0AA39VCD5"/>
<comment type="caution">
    <text evidence="1">The sequence shown here is derived from an EMBL/GenBank/DDBJ whole genome shotgun (WGS) entry which is preliminary data.</text>
</comment>
<sequence>MHIVVEEDENLEVEEYAKQLNSLPLRTLRGRLHFEELGVGKPRLPLSIEKPPTLELKQLKQVPSHLRTAFKTPLGMSPYRLVYGRACHLPMELEHKAYWAIKKLNFDMQAVGEKGCFNSTNLMKSNLKHMRMPTFTRRKLRSGMIEGLSRKIFKWGTKFSFQLKTPFISQKTQEPVDGSIYHHPSVPIRKCGN</sequence>
<organism evidence="1 2">
    <name type="scientific">Acer saccharum</name>
    <name type="common">Sugar maple</name>
    <dbReference type="NCBI Taxonomy" id="4024"/>
    <lineage>
        <taxon>Eukaryota</taxon>
        <taxon>Viridiplantae</taxon>
        <taxon>Streptophyta</taxon>
        <taxon>Embryophyta</taxon>
        <taxon>Tracheophyta</taxon>
        <taxon>Spermatophyta</taxon>
        <taxon>Magnoliopsida</taxon>
        <taxon>eudicotyledons</taxon>
        <taxon>Gunneridae</taxon>
        <taxon>Pentapetalae</taxon>
        <taxon>rosids</taxon>
        <taxon>malvids</taxon>
        <taxon>Sapindales</taxon>
        <taxon>Sapindaceae</taxon>
        <taxon>Hippocastanoideae</taxon>
        <taxon>Acereae</taxon>
        <taxon>Acer</taxon>
    </lineage>
</organism>
<evidence type="ECO:0008006" key="3">
    <source>
        <dbReference type="Google" id="ProtNLM"/>
    </source>
</evidence>
<reference evidence="1" key="2">
    <citation type="submission" date="2023-06" db="EMBL/GenBank/DDBJ databases">
        <authorList>
            <person name="Swenson N.G."/>
            <person name="Wegrzyn J.L."/>
            <person name="Mcevoy S.L."/>
        </authorList>
    </citation>
    <scope>NUCLEOTIDE SEQUENCE</scope>
    <source>
        <strain evidence="1">NS2018</strain>
        <tissue evidence="1">Leaf</tissue>
    </source>
</reference>
<evidence type="ECO:0000313" key="1">
    <source>
        <dbReference type="EMBL" id="KAK0574377.1"/>
    </source>
</evidence>